<keyword evidence="2" id="KW-0560">Oxidoreductase</keyword>
<dbReference type="RefSeq" id="WP_024268636.1">
    <property type="nucleotide sequence ID" value="NC_023035.1"/>
</dbReference>
<evidence type="ECO:0000313" key="3">
    <source>
        <dbReference type="Proteomes" id="UP000018680"/>
    </source>
</evidence>
<sequence length="332" mass="35139">MSESRQSIPQAFPAFIAREEADGNVKAAAGTWQEKDLPPQGVDIQVEYSCLNYKDALSAIGNKGVSPNYPHIPGIDASGIRMDSGEKVVITGFDLGMGSPGGLAAYARVPEAWLIPLPSSLDSYRAMTYGTAGVTAGLCVQALLDRGVKPDHGPVLVSGATGGVGSIAVSILAGMGFEVHGVTGKDDKHAWLKSIGAAQVIPRDEFLVKKDRPLMRPEYIGAVDTVGSSMLHRILRSLKFSGTVAACGMVGGTELETNIFPFILRDVALIGIASADSSRERKKAIWSKLADEWSVDWLQEDAKLIRLDELPSAVEQILAGGVSGRIVVNPGE</sequence>
<gene>
    <name evidence="2" type="ORF">L21SP2_2379</name>
</gene>
<dbReference type="SMART" id="SM00829">
    <property type="entry name" value="PKS_ER"/>
    <property type="match status" value="1"/>
</dbReference>
<dbReference type="HOGENOM" id="CLU_026673_26_3_12"/>
<dbReference type="SUPFAM" id="SSF51735">
    <property type="entry name" value="NAD(P)-binding Rossmann-fold domains"/>
    <property type="match status" value="1"/>
</dbReference>
<dbReference type="Pfam" id="PF00107">
    <property type="entry name" value="ADH_zinc_N"/>
    <property type="match status" value="1"/>
</dbReference>
<dbReference type="KEGG" id="slr:L21SP2_2379"/>
<dbReference type="SUPFAM" id="SSF50129">
    <property type="entry name" value="GroES-like"/>
    <property type="match status" value="1"/>
</dbReference>
<dbReference type="CDD" id="cd05280">
    <property type="entry name" value="MDR_yhdh_yhfp"/>
    <property type="match status" value="1"/>
</dbReference>
<dbReference type="eggNOG" id="COG0604">
    <property type="taxonomic scope" value="Bacteria"/>
</dbReference>
<proteinExistence type="predicted"/>
<feature type="domain" description="Enoyl reductase (ER)" evidence="1">
    <location>
        <begin position="30"/>
        <end position="328"/>
    </location>
</feature>
<evidence type="ECO:0000259" key="1">
    <source>
        <dbReference type="SMART" id="SM00829"/>
    </source>
</evidence>
<dbReference type="PATRIC" id="fig|1307761.3.peg.2371"/>
<dbReference type="PANTHER" id="PTHR43677">
    <property type="entry name" value="SHORT-CHAIN DEHYDROGENASE/REDUCTASE"/>
    <property type="match status" value="1"/>
</dbReference>
<dbReference type="Gene3D" id="3.40.50.720">
    <property type="entry name" value="NAD(P)-binding Rossmann-like Domain"/>
    <property type="match status" value="1"/>
</dbReference>
<dbReference type="STRING" id="1307761.L21SP2_2379"/>
<dbReference type="Proteomes" id="UP000018680">
    <property type="component" value="Chromosome"/>
</dbReference>
<dbReference type="InterPro" id="IPR020843">
    <property type="entry name" value="ER"/>
</dbReference>
<keyword evidence="3" id="KW-1185">Reference proteome</keyword>
<dbReference type="OrthoDB" id="9777057at2"/>
<dbReference type="GO" id="GO:0043957">
    <property type="term" value="F:acryloyl-CoA reductase (NADPH) activity"/>
    <property type="evidence" value="ECO:0007669"/>
    <property type="project" value="TreeGrafter"/>
</dbReference>
<dbReference type="InterPro" id="IPR036291">
    <property type="entry name" value="NAD(P)-bd_dom_sf"/>
</dbReference>
<reference evidence="2 3" key="1">
    <citation type="journal article" date="2015" name="Stand. Genomic Sci.">
        <title>Complete genome sequence and description of Salinispira pacifica gen. nov., sp. nov., a novel spirochaete isolated form a hypersaline microbial mat.</title>
        <authorList>
            <person name="Ben Hania W."/>
            <person name="Joseph M."/>
            <person name="Schumann P."/>
            <person name="Bunk B."/>
            <person name="Fiebig A."/>
            <person name="Sproer C."/>
            <person name="Klenk H.P."/>
            <person name="Fardeau M.L."/>
            <person name="Spring S."/>
        </authorList>
    </citation>
    <scope>NUCLEOTIDE SEQUENCE [LARGE SCALE GENOMIC DNA]</scope>
    <source>
        <strain evidence="2 3">L21-RPul-D2</strain>
    </source>
</reference>
<dbReference type="GO" id="GO:0004022">
    <property type="term" value="F:alcohol dehydrogenase (NAD+) activity"/>
    <property type="evidence" value="ECO:0007669"/>
    <property type="project" value="UniProtKB-EC"/>
</dbReference>
<accession>V5WIR5</accession>
<evidence type="ECO:0000313" key="2">
    <source>
        <dbReference type="EMBL" id="AHC15732.1"/>
    </source>
</evidence>
<name>V5WIR5_9SPIO</name>
<organism evidence="2 3">
    <name type="scientific">Salinispira pacifica</name>
    <dbReference type="NCBI Taxonomy" id="1307761"/>
    <lineage>
        <taxon>Bacteria</taxon>
        <taxon>Pseudomonadati</taxon>
        <taxon>Spirochaetota</taxon>
        <taxon>Spirochaetia</taxon>
        <taxon>Spirochaetales</taxon>
        <taxon>Spirochaetaceae</taxon>
        <taxon>Salinispira</taxon>
    </lineage>
</organism>
<dbReference type="InterPro" id="IPR051397">
    <property type="entry name" value="Zn-ADH-like_protein"/>
</dbReference>
<dbReference type="PANTHER" id="PTHR43677:SF1">
    <property type="entry name" value="ACRYLYL-COA REDUCTASE ACUI-RELATED"/>
    <property type="match status" value="1"/>
</dbReference>
<dbReference type="Gene3D" id="3.90.180.10">
    <property type="entry name" value="Medium-chain alcohol dehydrogenases, catalytic domain"/>
    <property type="match status" value="1"/>
</dbReference>
<dbReference type="AlphaFoldDB" id="V5WIR5"/>
<dbReference type="InterPro" id="IPR014188">
    <property type="entry name" value="Acrylyl-CoA_reductase_AcuI"/>
</dbReference>
<dbReference type="EC" id="1.1.1.1" evidence="2"/>
<protein>
    <submittedName>
        <fullName evidence="2">Alcohol dehydrogenase</fullName>
        <ecNumber evidence="2">1.1.1.1</ecNumber>
    </submittedName>
</protein>
<dbReference type="NCBIfam" id="TIGR02823">
    <property type="entry name" value="oxido_YhdH"/>
    <property type="match status" value="1"/>
</dbReference>
<dbReference type="EMBL" id="CP006939">
    <property type="protein sequence ID" value="AHC15732.1"/>
    <property type="molecule type" value="Genomic_DNA"/>
</dbReference>
<dbReference type="InterPro" id="IPR013149">
    <property type="entry name" value="ADH-like_C"/>
</dbReference>
<dbReference type="InterPro" id="IPR011032">
    <property type="entry name" value="GroES-like_sf"/>
</dbReference>